<evidence type="ECO:0000313" key="1">
    <source>
        <dbReference type="EMBL" id="TRM59532.1"/>
    </source>
</evidence>
<name>A0A550C3Z7_9AGAR</name>
<comment type="caution">
    <text evidence="1">The sequence shown here is derived from an EMBL/GenBank/DDBJ whole genome shotgun (WGS) entry which is preliminary data.</text>
</comment>
<accession>A0A550C3Z7</accession>
<sequence>MSQALSRPIGAWLPWIAIPMARLPATGQLWFSAPSTHQQRSGSEMNTLPGLSSRAVRRAVAVKHDGPWPSSPLHRNYCL</sequence>
<gene>
    <name evidence="1" type="ORF">BD626DRAFT_507445</name>
</gene>
<reference evidence="1 2" key="1">
    <citation type="journal article" date="2019" name="New Phytol.">
        <title>Comparative genomics reveals unique wood-decay strategies and fruiting body development in the Schizophyllaceae.</title>
        <authorList>
            <person name="Almasi E."/>
            <person name="Sahu N."/>
            <person name="Krizsan K."/>
            <person name="Balint B."/>
            <person name="Kovacs G.M."/>
            <person name="Kiss B."/>
            <person name="Cseklye J."/>
            <person name="Drula E."/>
            <person name="Henrissat B."/>
            <person name="Nagy I."/>
            <person name="Chovatia M."/>
            <person name="Adam C."/>
            <person name="LaButti K."/>
            <person name="Lipzen A."/>
            <person name="Riley R."/>
            <person name="Grigoriev I.V."/>
            <person name="Nagy L.G."/>
        </authorList>
    </citation>
    <scope>NUCLEOTIDE SEQUENCE [LARGE SCALE GENOMIC DNA]</scope>
    <source>
        <strain evidence="1 2">NL-1724</strain>
    </source>
</reference>
<keyword evidence="2" id="KW-1185">Reference proteome</keyword>
<proteinExistence type="predicted"/>
<dbReference type="AlphaFoldDB" id="A0A550C3Z7"/>
<organism evidence="1 2">
    <name type="scientific">Schizophyllum amplum</name>
    <dbReference type="NCBI Taxonomy" id="97359"/>
    <lineage>
        <taxon>Eukaryota</taxon>
        <taxon>Fungi</taxon>
        <taxon>Dikarya</taxon>
        <taxon>Basidiomycota</taxon>
        <taxon>Agaricomycotina</taxon>
        <taxon>Agaricomycetes</taxon>
        <taxon>Agaricomycetidae</taxon>
        <taxon>Agaricales</taxon>
        <taxon>Schizophyllaceae</taxon>
        <taxon>Schizophyllum</taxon>
    </lineage>
</organism>
<evidence type="ECO:0000313" key="2">
    <source>
        <dbReference type="Proteomes" id="UP000320762"/>
    </source>
</evidence>
<dbReference type="Proteomes" id="UP000320762">
    <property type="component" value="Unassembled WGS sequence"/>
</dbReference>
<dbReference type="EMBL" id="VDMD01000027">
    <property type="protein sequence ID" value="TRM59532.1"/>
    <property type="molecule type" value="Genomic_DNA"/>
</dbReference>
<protein>
    <submittedName>
        <fullName evidence="1">Uncharacterized protein</fullName>
    </submittedName>
</protein>